<organism evidence="2 3">
    <name type="scientific">Zostera marina</name>
    <name type="common">Eelgrass</name>
    <dbReference type="NCBI Taxonomy" id="29655"/>
    <lineage>
        <taxon>Eukaryota</taxon>
        <taxon>Viridiplantae</taxon>
        <taxon>Streptophyta</taxon>
        <taxon>Embryophyta</taxon>
        <taxon>Tracheophyta</taxon>
        <taxon>Spermatophyta</taxon>
        <taxon>Magnoliopsida</taxon>
        <taxon>Liliopsida</taxon>
        <taxon>Zosteraceae</taxon>
        <taxon>Zostera</taxon>
    </lineage>
</organism>
<dbReference type="OMA" id="SVETMFP"/>
<gene>
    <name evidence="2" type="ORF">ZOSMA_26G00090</name>
</gene>
<accession>A0A0K9PGA0</accession>
<dbReference type="Proteomes" id="UP000036987">
    <property type="component" value="Unassembled WGS sequence"/>
</dbReference>
<reference evidence="3" key="1">
    <citation type="journal article" date="2016" name="Nature">
        <title>The genome of the seagrass Zostera marina reveals angiosperm adaptation to the sea.</title>
        <authorList>
            <person name="Olsen J.L."/>
            <person name="Rouze P."/>
            <person name="Verhelst B."/>
            <person name="Lin Y.-C."/>
            <person name="Bayer T."/>
            <person name="Collen J."/>
            <person name="Dattolo E."/>
            <person name="De Paoli E."/>
            <person name="Dittami S."/>
            <person name="Maumus F."/>
            <person name="Michel G."/>
            <person name="Kersting A."/>
            <person name="Lauritano C."/>
            <person name="Lohaus R."/>
            <person name="Toepel M."/>
            <person name="Tonon T."/>
            <person name="Vanneste K."/>
            <person name="Amirebrahimi M."/>
            <person name="Brakel J."/>
            <person name="Bostroem C."/>
            <person name="Chovatia M."/>
            <person name="Grimwood J."/>
            <person name="Jenkins J.W."/>
            <person name="Jueterbock A."/>
            <person name="Mraz A."/>
            <person name="Stam W.T."/>
            <person name="Tice H."/>
            <person name="Bornberg-Bauer E."/>
            <person name="Green P.J."/>
            <person name="Pearson G.A."/>
            <person name="Procaccini G."/>
            <person name="Duarte C.M."/>
            <person name="Schmutz J."/>
            <person name="Reusch T.B.H."/>
            <person name="Van de Peer Y."/>
        </authorList>
    </citation>
    <scope>NUCLEOTIDE SEQUENCE [LARGE SCALE GENOMIC DNA]</scope>
    <source>
        <strain evidence="3">cv. Finnish</strain>
    </source>
</reference>
<keyword evidence="3" id="KW-1185">Reference proteome</keyword>
<proteinExistence type="predicted"/>
<dbReference type="InterPro" id="IPR043459">
    <property type="entry name" value="NFD6/NOXY2-like"/>
</dbReference>
<evidence type="ECO:0000313" key="3">
    <source>
        <dbReference type="Proteomes" id="UP000036987"/>
    </source>
</evidence>
<evidence type="ECO:0008006" key="4">
    <source>
        <dbReference type="Google" id="ProtNLM"/>
    </source>
</evidence>
<dbReference type="PANTHER" id="PTHR33156:SF59">
    <property type="entry name" value="PROTEIN NUCLEAR FUSION DEFECTIVE 6, CHLOROPLASTIC_MITOCHONDRIAL-LIKE"/>
    <property type="match status" value="1"/>
</dbReference>
<protein>
    <recommendedName>
        <fullName evidence="4">Protein NUCLEAR FUSION DEFECTIVE 6, chloroplastic/mitochondrial-like</fullName>
    </recommendedName>
</protein>
<feature type="region of interest" description="Disordered" evidence="1">
    <location>
        <begin position="22"/>
        <end position="47"/>
    </location>
</feature>
<name>A0A0K9PGA0_ZOSMR</name>
<dbReference type="AlphaFoldDB" id="A0A0K9PGA0"/>
<dbReference type="PANTHER" id="PTHR33156">
    <property type="entry name" value="OS02G0230000 PROTEIN"/>
    <property type="match status" value="1"/>
</dbReference>
<evidence type="ECO:0000313" key="2">
    <source>
        <dbReference type="EMBL" id="KMZ67262.1"/>
    </source>
</evidence>
<comment type="caution">
    <text evidence="2">The sequence shown here is derived from an EMBL/GenBank/DDBJ whole genome shotgun (WGS) entry which is preliminary data.</text>
</comment>
<sequence>MASVGTLRSVLRSASVRNVASKIATDAKASSSSRSSSSSSTSFRIPGNTSAFASSRSAFRSPVQLSFCVESLLPLHSATASSLMTSMLSVSLFSYGSLFEAAIDDV</sequence>
<dbReference type="EMBL" id="LFYR01000915">
    <property type="protein sequence ID" value="KMZ67262.1"/>
    <property type="molecule type" value="Genomic_DNA"/>
</dbReference>
<evidence type="ECO:0000256" key="1">
    <source>
        <dbReference type="SAM" id="MobiDB-lite"/>
    </source>
</evidence>
<feature type="compositionally biased region" description="Low complexity" evidence="1">
    <location>
        <begin position="30"/>
        <end position="42"/>
    </location>
</feature>